<proteinExistence type="predicted"/>
<dbReference type="Proteomes" id="UP000290092">
    <property type="component" value="Unassembled WGS sequence"/>
</dbReference>
<evidence type="ECO:0000313" key="1">
    <source>
        <dbReference type="EMBL" id="RXK16689.1"/>
    </source>
</evidence>
<dbReference type="RefSeq" id="WP_114841501.1">
    <property type="nucleotide sequence ID" value="NZ_CP031219.1"/>
</dbReference>
<name>A0AAX2AI42_9BACT</name>
<dbReference type="AlphaFoldDB" id="A0AAX2AI42"/>
<gene>
    <name evidence="1" type="ORF">CP985_02800</name>
</gene>
<keyword evidence="2" id="KW-1185">Reference proteome</keyword>
<evidence type="ECO:0000313" key="2">
    <source>
        <dbReference type="Proteomes" id="UP000290092"/>
    </source>
</evidence>
<comment type="caution">
    <text evidence="1">The sequence shown here is derived from an EMBL/GenBank/DDBJ whole genome shotgun (WGS) entry which is preliminary data.</text>
</comment>
<accession>A0AAX2AI42</accession>
<reference evidence="1 2" key="1">
    <citation type="submission" date="2017-09" db="EMBL/GenBank/DDBJ databases">
        <title>Genomics of the genus Arcobacter.</title>
        <authorList>
            <person name="Perez-Cataluna A."/>
            <person name="Figueras M.J."/>
            <person name="Salas-Masso N."/>
        </authorList>
    </citation>
    <scope>NUCLEOTIDE SEQUENCE [LARGE SCALE GENOMIC DNA]</scope>
    <source>
        <strain evidence="1 2">CECT 7386</strain>
    </source>
</reference>
<sequence length="311" mass="36946">MIEKNISFKDIDAKLTKKWLHICVERFSVKLPYSIINYSIHNYNNIKFELIPNQNINSFNALIDKRKREIKRLEVPKGLSSTIRREEKKLGSYLITFRSFGNKFPNYIAIEGYYLANNYIVFYKTYTKDGYLLENPEVLNDNFEKEYTSIKNIKDNLFCIFDKRKIDRGFCLENKAIIKIKEKQIQNSYVSVHFRNKYFRGYIRVKAGSNVKKDFNFEKLELENELIEISKCIINGYEGVLSKIVNKVYKNNTTFYNAEYLWGYEKANGDIDYPIIIINLKESFKSPYIQQKDKGELDKIFNNILASFHKR</sequence>
<dbReference type="KEGG" id="amyt:AMYT_1049"/>
<organism evidence="1 2">
    <name type="scientific">Malaciobacter mytili LMG 24559</name>
    <dbReference type="NCBI Taxonomy" id="1032238"/>
    <lineage>
        <taxon>Bacteria</taxon>
        <taxon>Pseudomonadati</taxon>
        <taxon>Campylobacterota</taxon>
        <taxon>Epsilonproteobacteria</taxon>
        <taxon>Campylobacterales</taxon>
        <taxon>Arcobacteraceae</taxon>
        <taxon>Malaciobacter</taxon>
    </lineage>
</organism>
<dbReference type="EMBL" id="NXID01000005">
    <property type="protein sequence ID" value="RXK16689.1"/>
    <property type="molecule type" value="Genomic_DNA"/>
</dbReference>
<protein>
    <submittedName>
        <fullName evidence="1">Uncharacterized protein</fullName>
    </submittedName>
</protein>